<feature type="transmembrane region" description="Helical" evidence="8">
    <location>
        <begin position="80"/>
        <end position="99"/>
    </location>
</feature>
<keyword evidence="3" id="KW-1003">Cell membrane</keyword>
<dbReference type="Gene3D" id="1.20.1250.20">
    <property type="entry name" value="MFS general substrate transporter like domains"/>
    <property type="match status" value="1"/>
</dbReference>
<feature type="transmembrane region" description="Helical" evidence="8">
    <location>
        <begin position="137"/>
        <end position="162"/>
    </location>
</feature>
<protein>
    <submittedName>
        <fullName evidence="10">Drug resistance MFS transporter, drug:H+ antiporter-2 family protein</fullName>
    </submittedName>
</protein>
<dbReference type="RefSeq" id="WP_046573307.1">
    <property type="nucleotide sequence ID" value="NZ_CP010027.1"/>
</dbReference>
<feature type="transmembrane region" description="Helical" evidence="8">
    <location>
        <begin position="199"/>
        <end position="220"/>
    </location>
</feature>
<dbReference type="Proteomes" id="UP000032614">
    <property type="component" value="Chromosome 2"/>
</dbReference>
<keyword evidence="6 8" id="KW-0472">Membrane</keyword>
<feature type="transmembrane region" description="Helical" evidence="8">
    <location>
        <begin position="405"/>
        <end position="425"/>
    </location>
</feature>
<feature type="transmembrane region" description="Helical" evidence="8">
    <location>
        <begin position="248"/>
        <end position="268"/>
    </location>
</feature>
<dbReference type="NCBIfam" id="TIGR00711">
    <property type="entry name" value="efflux_EmrB"/>
    <property type="match status" value="1"/>
</dbReference>
<dbReference type="InterPro" id="IPR036259">
    <property type="entry name" value="MFS_trans_sf"/>
</dbReference>
<evidence type="ECO:0000313" key="10">
    <source>
        <dbReference type="EMBL" id="AJZ61469.1"/>
    </source>
</evidence>
<dbReference type="PRINTS" id="PR01036">
    <property type="entry name" value="TCRTETB"/>
</dbReference>
<evidence type="ECO:0000256" key="1">
    <source>
        <dbReference type="ARBA" id="ARBA00004651"/>
    </source>
</evidence>
<evidence type="ECO:0000256" key="6">
    <source>
        <dbReference type="ARBA" id="ARBA00023136"/>
    </source>
</evidence>
<evidence type="ECO:0000256" key="2">
    <source>
        <dbReference type="ARBA" id="ARBA00022448"/>
    </source>
</evidence>
<keyword evidence="4 8" id="KW-0812">Transmembrane</keyword>
<feature type="transmembrane region" description="Helical" evidence="8">
    <location>
        <begin position="446"/>
        <end position="465"/>
    </location>
</feature>
<keyword evidence="5 8" id="KW-1133">Transmembrane helix</keyword>
<evidence type="ECO:0000313" key="11">
    <source>
        <dbReference type="Proteomes" id="UP000032614"/>
    </source>
</evidence>
<evidence type="ECO:0000256" key="3">
    <source>
        <dbReference type="ARBA" id="ARBA00022475"/>
    </source>
</evidence>
<comment type="subcellular location">
    <subcellularLocation>
        <location evidence="1">Cell membrane</location>
        <topology evidence="1">Multi-pass membrane protein</topology>
    </subcellularLocation>
</comment>
<feature type="transmembrane region" description="Helical" evidence="8">
    <location>
        <begin position="377"/>
        <end position="399"/>
    </location>
</feature>
<dbReference type="PANTHER" id="PTHR42718">
    <property type="entry name" value="MAJOR FACILITATOR SUPERFAMILY MULTIDRUG TRANSPORTER MFSC"/>
    <property type="match status" value="1"/>
</dbReference>
<dbReference type="KEGG" id="bfn:OI25_6944"/>
<dbReference type="EMBL" id="CP010027">
    <property type="protein sequence ID" value="AJZ61469.1"/>
    <property type="molecule type" value="Genomic_DNA"/>
</dbReference>
<reference evidence="10 11" key="1">
    <citation type="journal article" date="2015" name="Genome Announc.">
        <title>Complete genome sequences for 59 burkholderia isolates, both pathogenic and near neighbor.</title>
        <authorList>
            <person name="Johnson S.L."/>
            <person name="Bishop-Lilly K.A."/>
            <person name="Ladner J.T."/>
            <person name="Daligault H.E."/>
            <person name="Davenport K.W."/>
            <person name="Jaissle J."/>
            <person name="Frey K.G."/>
            <person name="Koroleva G.I."/>
            <person name="Bruce D.C."/>
            <person name="Coyne S.R."/>
            <person name="Broomall S.M."/>
            <person name="Li P.E."/>
            <person name="Teshima H."/>
            <person name="Gibbons H.S."/>
            <person name="Palacios G.F."/>
            <person name="Rosenzweig C.N."/>
            <person name="Redden C.L."/>
            <person name="Xu Y."/>
            <person name="Minogue T.D."/>
            <person name="Chain P.S."/>
        </authorList>
    </citation>
    <scope>NUCLEOTIDE SEQUENCE [LARGE SCALE GENOMIC DNA]</scope>
    <source>
        <strain evidence="10 11">ATCC BAA-463</strain>
    </source>
</reference>
<dbReference type="InterPro" id="IPR004638">
    <property type="entry name" value="EmrB-like"/>
</dbReference>
<evidence type="ECO:0000256" key="5">
    <source>
        <dbReference type="ARBA" id="ARBA00022989"/>
    </source>
</evidence>
<dbReference type="Pfam" id="PF07690">
    <property type="entry name" value="MFS_1"/>
    <property type="match status" value="1"/>
</dbReference>
<dbReference type="Gene3D" id="1.20.1720.10">
    <property type="entry name" value="Multidrug resistance protein D"/>
    <property type="match status" value="1"/>
</dbReference>
<evidence type="ECO:0000256" key="4">
    <source>
        <dbReference type="ARBA" id="ARBA00022692"/>
    </source>
</evidence>
<evidence type="ECO:0000256" key="8">
    <source>
        <dbReference type="SAM" id="Phobius"/>
    </source>
</evidence>
<sequence>MADQHAPALARRPSSVLPAQASPCDTLAIHAQPLGLGPPCRRKKLVLAATILGSSMAFIDSSVVNVALPSIQTELGASVAAIQWVVNAYLLFLGALVLVGGSLGDTLGRRTVFIAGIGVFTLASIACGLAPDARALIAARAVQGIGAALLVPSSLAIIGAVFDDKERGRAIGTWAGVGAITSALGPVAGGWLVDAFSWRAIFFLNVPVACATIALAIIAVPDNQRRDEPSGPAAALNQPAPSRLDWRGAVTATVGLAALTHGLTIAAARGFGDHRVQALILAGMLVLVGFVALEAKSPDPMMPLDVFRSRNFTGANLVTLLLYFGLGGALFFLPFTLIRAYGYSATQAGAALLPVPVTIGVLSRFTGGLTGRYGARLLLGVGPAIAALGFAMLALPWAGGEYWRGFFPALVVLGLGMTITVAPLTTTVMTSVPAARTGVASGINNAVARVASLLAIAVLGIVYVWSHDAALDARLDALRVPDAARQMGRLAQTGLAQAGSDAGAAPSGVAQSPSHAEVNAGMTETRTETRTKTGAQTQAQTEALGAALRAVALVSAACALAGGLLAALTIRSQHGP</sequence>
<evidence type="ECO:0000259" key="9">
    <source>
        <dbReference type="PROSITE" id="PS50850"/>
    </source>
</evidence>
<organism evidence="10 11">
    <name type="scientific">Paraburkholderia fungorum</name>
    <dbReference type="NCBI Taxonomy" id="134537"/>
    <lineage>
        <taxon>Bacteria</taxon>
        <taxon>Pseudomonadati</taxon>
        <taxon>Pseudomonadota</taxon>
        <taxon>Betaproteobacteria</taxon>
        <taxon>Burkholderiales</taxon>
        <taxon>Burkholderiaceae</taxon>
        <taxon>Paraburkholderia</taxon>
    </lineage>
</organism>
<feature type="transmembrane region" description="Helical" evidence="8">
    <location>
        <begin position="45"/>
        <end position="68"/>
    </location>
</feature>
<dbReference type="GO" id="GO:0005886">
    <property type="term" value="C:plasma membrane"/>
    <property type="evidence" value="ECO:0007669"/>
    <property type="project" value="UniProtKB-SubCell"/>
</dbReference>
<name>A0AAU8T5V0_9BURK</name>
<evidence type="ECO:0000256" key="7">
    <source>
        <dbReference type="SAM" id="MobiDB-lite"/>
    </source>
</evidence>
<dbReference type="GO" id="GO:0022857">
    <property type="term" value="F:transmembrane transporter activity"/>
    <property type="evidence" value="ECO:0007669"/>
    <property type="project" value="InterPro"/>
</dbReference>
<feature type="transmembrane region" description="Helical" evidence="8">
    <location>
        <begin position="274"/>
        <end position="293"/>
    </location>
</feature>
<dbReference type="InterPro" id="IPR020846">
    <property type="entry name" value="MFS_dom"/>
</dbReference>
<feature type="transmembrane region" description="Helical" evidence="8">
    <location>
        <begin position="341"/>
        <end position="365"/>
    </location>
</feature>
<accession>A0AAU8T5V0</accession>
<dbReference type="CDD" id="cd17321">
    <property type="entry name" value="MFS_MMR_MDR_like"/>
    <property type="match status" value="1"/>
</dbReference>
<dbReference type="AlphaFoldDB" id="A0AAU8T5V0"/>
<gene>
    <name evidence="10" type="ORF">OI25_6944</name>
</gene>
<dbReference type="InterPro" id="IPR011701">
    <property type="entry name" value="MFS"/>
</dbReference>
<feature type="domain" description="Major facilitator superfamily (MFS) profile" evidence="9">
    <location>
        <begin position="46"/>
        <end position="574"/>
    </location>
</feature>
<dbReference type="SUPFAM" id="SSF103473">
    <property type="entry name" value="MFS general substrate transporter"/>
    <property type="match status" value="1"/>
</dbReference>
<feature type="region of interest" description="Disordered" evidence="7">
    <location>
        <begin position="499"/>
        <end position="537"/>
    </location>
</feature>
<keyword evidence="2" id="KW-0813">Transport</keyword>
<feature type="transmembrane region" description="Helical" evidence="8">
    <location>
        <begin position="174"/>
        <end position="193"/>
    </location>
</feature>
<dbReference type="PROSITE" id="PS50850">
    <property type="entry name" value="MFS"/>
    <property type="match status" value="1"/>
</dbReference>
<feature type="transmembrane region" description="Helical" evidence="8">
    <location>
        <begin position="314"/>
        <end position="335"/>
    </location>
</feature>
<proteinExistence type="predicted"/>
<dbReference type="GeneID" id="66520695"/>
<feature type="transmembrane region" description="Helical" evidence="8">
    <location>
        <begin position="550"/>
        <end position="570"/>
    </location>
</feature>
<dbReference type="PANTHER" id="PTHR42718:SF42">
    <property type="entry name" value="EXPORT PROTEIN"/>
    <property type="match status" value="1"/>
</dbReference>
<feature type="transmembrane region" description="Helical" evidence="8">
    <location>
        <begin position="111"/>
        <end position="131"/>
    </location>
</feature>